<dbReference type="InterPro" id="IPR005895">
    <property type="entry name" value="ABC_transptr_haem_export_CcmA"/>
</dbReference>
<dbReference type="InterPro" id="IPR017871">
    <property type="entry name" value="ABC_transporter-like_CS"/>
</dbReference>
<dbReference type="EMBL" id="JACOFU010000006">
    <property type="protein sequence ID" value="MBC3832719.1"/>
    <property type="molecule type" value="Genomic_DNA"/>
</dbReference>
<gene>
    <name evidence="9" type="primary">ccmA</name>
    <name evidence="9" type="ORF">H8K33_14515</name>
</gene>
<keyword evidence="1" id="KW-0813">Transport</keyword>
<reference evidence="9 10" key="1">
    <citation type="submission" date="2020-08" db="EMBL/GenBank/DDBJ databases">
        <title>Novel species isolated from subtropical streams in China.</title>
        <authorList>
            <person name="Lu H."/>
        </authorList>
    </citation>
    <scope>NUCLEOTIDE SEQUENCE [LARGE SCALE GENOMIC DNA]</scope>
    <source>
        <strain evidence="9 10">KCTC 52442</strain>
    </source>
</reference>
<name>A0ABR6XUL9_9BURK</name>
<evidence type="ECO:0000256" key="7">
    <source>
        <dbReference type="ARBA" id="ARBA00023136"/>
    </source>
</evidence>
<dbReference type="InterPro" id="IPR003593">
    <property type="entry name" value="AAA+_ATPase"/>
</dbReference>
<evidence type="ECO:0000256" key="3">
    <source>
        <dbReference type="ARBA" id="ARBA00022741"/>
    </source>
</evidence>
<evidence type="ECO:0000313" key="9">
    <source>
        <dbReference type="EMBL" id="MBC3832719.1"/>
    </source>
</evidence>
<evidence type="ECO:0000256" key="6">
    <source>
        <dbReference type="ARBA" id="ARBA00022967"/>
    </source>
</evidence>
<dbReference type="RefSeq" id="WP_186891769.1">
    <property type="nucleotide sequence ID" value="NZ_JACOFU010000006.1"/>
</dbReference>
<proteinExistence type="predicted"/>
<protein>
    <submittedName>
        <fullName evidence="9">Cytochrome c biogenesis heme-transporting ATPase CcmA</fullName>
    </submittedName>
</protein>
<dbReference type="SMART" id="SM00382">
    <property type="entry name" value="AAA"/>
    <property type="match status" value="1"/>
</dbReference>
<dbReference type="NCBIfam" id="NF010061">
    <property type="entry name" value="PRK13538.1"/>
    <property type="match status" value="1"/>
</dbReference>
<evidence type="ECO:0000256" key="5">
    <source>
        <dbReference type="ARBA" id="ARBA00022840"/>
    </source>
</evidence>
<evidence type="ECO:0000313" key="10">
    <source>
        <dbReference type="Proteomes" id="UP000643610"/>
    </source>
</evidence>
<organism evidence="9 10">
    <name type="scientific">Undibacterium amnicola</name>
    <dbReference type="NCBI Taxonomy" id="1834038"/>
    <lineage>
        <taxon>Bacteria</taxon>
        <taxon>Pseudomonadati</taxon>
        <taxon>Pseudomonadota</taxon>
        <taxon>Betaproteobacteria</taxon>
        <taxon>Burkholderiales</taxon>
        <taxon>Oxalobacteraceae</taxon>
        <taxon>Undibacterium</taxon>
    </lineage>
</organism>
<keyword evidence="3" id="KW-0547">Nucleotide-binding</keyword>
<keyword evidence="10" id="KW-1185">Reference proteome</keyword>
<dbReference type="PANTHER" id="PTHR43499">
    <property type="entry name" value="ABC TRANSPORTER I FAMILY MEMBER 1"/>
    <property type="match status" value="1"/>
</dbReference>
<dbReference type="PANTHER" id="PTHR43499:SF1">
    <property type="entry name" value="ABC TRANSPORTER I FAMILY MEMBER 1"/>
    <property type="match status" value="1"/>
</dbReference>
<dbReference type="InterPro" id="IPR027417">
    <property type="entry name" value="P-loop_NTPase"/>
</dbReference>
<feature type="domain" description="ABC transporter" evidence="8">
    <location>
        <begin position="3"/>
        <end position="206"/>
    </location>
</feature>
<dbReference type="Pfam" id="PF00005">
    <property type="entry name" value="ABC_tran"/>
    <property type="match status" value="1"/>
</dbReference>
<evidence type="ECO:0000256" key="4">
    <source>
        <dbReference type="ARBA" id="ARBA00022748"/>
    </source>
</evidence>
<keyword evidence="4" id="KW-0201">Cytochrome c-type biogenesis</keyword>
<comment type="caution">
    <text evidence="9">The sequence shown here is derived from an EMBL/GenBank/DDBJ whole genome shotgun (WGS) entry which is preliminary data.</text>
</comment>
<dbReference type="SUPFAM" id="SSF52540">
    <property type="entry name" value="P-loop containing nucleoside triphosphate hydrolases"/>
    <property type="match status" value="1"/>
</dbReference>
<dbReference type="Proteomes" id="UP000643610">
    <property type="component" value="Unassembled WGS sequence"/>
</dbReference>
<evidence type="ECO:0000256" key="2">
    <source>
        <dbReference type="ARBA" id="ARBA00022475"/>
    </source>
</evidence>
<evidence type="ECO:0000259" key="8">
    <source>
        <dbReference type="PROSITE" id="PS50893"/>
    </source>
</evidence>
<evidence type="ECO:0000256" key="1">
    <source>
        <dbReference type="ARBA" id="ARBA00022448"/>
    </source>
</evidence>
<dbReference type="PROSITE" id="PS00211">
    <property type="entry name" value="ABC_TRANSPORTER_1"/>
    <property type="match status" value="1"/>
</dbReference>
<dbReference type="InterPro" id="IPR003439">
    <property type="entry name" value="ABC_transporter-like_ATP-bd"/>
</dbReference>
<dbReference type="PROSITE" id="PS50893">
    <property type="entry name" value="ABC_TRANSPORTER_2"/>
    <property type="match status" value="1"/>
</dbReference>
<accession>A0ABR6XUL9</accession>
<sequence length="210" mass="23272">MALTVHNLTYSRGERQLFSDISFDLQAGESLWVTGSNGAGKTSLLRLLCGLSSARADGILWKGRLINEDRYFFHSELLYIGHQYGIKADLNAFENLHHISQLNARHDTQAQIINALLAIGLSAQVNLPARVLSQGQQKRVALARLFLPDLPTLLILDEPFSALDNASITLLLTRLAQHVDQGGIVVYTSHQEFNFHQYASVASKRLHLGS</sequence>
<keyword evidence="5" id="KW-0067">ATP-binding</keyword>
<keyword evidence="7" id="KW-0472">Membrane</keyword>
<dbReference type="NCBIfam" id="TIGR01189">
    <property type="entry name" value="ccmA"/>
    <property type="match status" value="1"/>
</dbReference>
<dbReference type="Gene3D" id="3.40.50.300">
    <property type="entry name" value="P-loop containing nucleotide triphosphate hydrolases"/>
    <property type="match status" value="1"/>
</dbReference>
<keyword evidence="6" id="KW-1278">Translocase</keyword>
<keyword evidence="2" id="KW-1003">Cell membrane</keyword>